<accession>A0A5C7GM26</accession>
<evidence type="ECO:0000313" key="3">
    <source>
        <dbReference type="EMBL" id="TXG39393.1"/>
    </source>
</evidence>
<evidence type="ECO:0000259" key="2">
    <source>
        <dbReference type="Pfam" id="PF14534"/>
    </source>
</evidence>
<dbReference type="SUPFAM" id="SSF54427">
    <property type="entry name" value="NTF2-like"/>
    <property type="match status" value="1"/>
</dbReference>
<reference evidence="3 4" key="1">
    <citation type="submission" date="2019-08" db="EMBL/GenBank/DDBJ databases">
        <title>Seonamhaeicola sediminis sp. nov., isolated from marine sediment.</title>
        <authorList>
            <person name="Cao W.R."/>
        </authorList>
    </citation>
    <scope>NUCLEOTIDE SEQUENCE [LARGE SCALE GENOMIC DNA]</scope>
    <source>
        <strain evidence="3 4">1505</strain>
    </source>
</reference>
<dbReference type="Pfam" id="PF14534">
    <property type="entry name" value="DUF4440"/>
    <property type="match status" value="1"/>
</dbReference>
<protein>
    <submittedName>
        <fullName evidence="3">Nuclear transport factor 2 family protein</fullName>
    </submittedName>
</protein>
<feature type="domain" description="DUF4440" evidence="2">
    <location>
        <begin position="30"/>
        <end position="139"/>
    </location>
</feature>
<dbReference type="OrthoDB" id="951068at2"/>
<sequence length="170" mass="19610">MKTIFFSVLFLGLSVSAFSQGEDLKDINTQIWANFTKAFENLDYQLFSDLHSANLVRVGGDSKSVKGKTAYIKGYENRWKEKKLKQTISFRFLERIAKNGKASERGIYKLTIDPNTEKEKSYYGKFHVIHRKENGVWKILVDYDSSENNSINETSFLKAFAINDFNINNP</sequence>
<evidence type="ECO:0000313" key="4">
    <source>
        <dbReference type="Proteomes" id="UP000321080"/>
    </source>
</evidence>
<keyword evidence="1" id="KW-0732">Signal</keyword>
<name>A0A5C7GM26_9FLAO</name>
<dbReference type="AlphaFoldDB" id="A0A5C7GM26"/>
<proteinExistence type="predicted"/>
<keyword evidence="4" id="KW-1185">Reference proteome</keyword>
<evidence type="ECO:0000256" key="1">
    <source>
        <dbReference type="SAM" id="SignalP"/>
    </source>
</evidence>
<organism evidence="3 4">
    <name type="scientific">Seonamhaeicola maritimus</name>
    <dbReference type="NCBI Taxonomy" id="2591822"/>
    <lineage>
        <taxon>Bacteria</taxon>
        <taxon>Pseudomonadati</taxon>
        <taxon>Bacteroidota</taxon>
        <taxon>Flavobacteriia</taxon>
        <taxon>Flavobacteriales</taxon>
        <taxon>Flavobacteriaceae</taxon>
    </lineage>
</organism>
<comment type="caution">
    <text evidence="3">The sequence shown here is derived from an EMBL/GenBank/DDBJ whole genome shotgun (WGS) entry which is preliminary data.</text>
</comment>
<feature type="chain" id="PRO_5022875374" evidence="1">
    <location>
        <begin position="22"/>
        <end position="170"/>
    </location>
</feature>
<dbReference type="InterPro" id="IPR032710">
    <property type="entry name" value="NTF2-like_dom_sf"/>
</dbReference>
<dbReference type="InterPro" id="IPR027843">
    <property type="entry name" value="DUF4440"/>
</dbReference>
<feature type="signal peptide" evidence="1">
    <location>
        <begin position="1"/>
        <end position="21"/>
    </location>
</feature>
<dbReference type="Proteomes" id="UP000321080">
    <property type="component" value="Unassembled WGS sequence"/>
</dbReference>
<dbReference type="Gene3D" id="3.10.450.50">
    <property type="match status" value="1"/>
</dbReference>
<gene>
    <name evidence="3" type="ORF">FUA22_05845</name>
</gene>
<dbReference type="EMBL" id="VRKQ01000008">
    <property type="protein sequence ID" value="TXG39393.1"/>
    <property type="molecule type" value="Genomic_DNA"/>
</dbReference>
<dbReference type="RefSeq" id="WP_147766963.1">
    <property type="nucleotide sequence ID" value="NZ_VRKQ01000008.1"/>
</dbReference>